<dbReference type="SUPFAM" id="SSF50494">
    <property type="entry name" value="Trypsin-like serine proteases"/>
    <property type="match status" value="1"/>
</dbReference>
<dbReference type="Proteomes" id="UP000005632">
    <property type="component" value="Chromosome"/>
</dbReference>
<dbReference type="InterPro" id="IPR051201">
    <property type="entry name" value="Chloro_Bact_Ser_Proteases"/>
</dbReference>
<reference evidence="7 8" key="1">
    <citation type="submission" date="2011-11" db="EMBL/GenBank/DDBJ databases">
        <title>Complete sequence of Spirochaeta sp. grapes.</title>
        <authorList>
            <consortium name="US DOE Joint Genome Institute"/>
            <person name="Lucas S."/>
            <person name="Han J."/>
            <person name="Lapidus A."/>
            <person name="Cheng J.-F."/>
            <person name="Goodwin L."/>
            <person name="Pitluck S."/>
            <person name="Peters L."/>
            <person name="Ovchinnikova G."/>
            <person name="Munk A.C."/>
            <person name="Detter J.C."/>
            <person name="Han C."/>
            <person name="Tapia R."/>
            <person name="Land M."/>
            <person name="Hauser L."/>
            <person name="Kyrpides N."/>
            <person name="Ivanova N."/>
            <person name="Pagani I."/>
            <person name="Ritalahtilisa K."/>
            <person name="Loeffler F."/>
            <person name="Woyke T."/>
        </authorList>
    </citation>
    <scope>NUCLEOTIDE SEQUENCE [LARGE SCALE GENOMIC DNA]</scope>
    <source>
        <strain evidence="8">ATCC BAA-1885 / DSM 22778 / Grapes</strain>
    </source>
</reference>
<dbReference type="RefSeq" id="WP_014271634.1">
    <property type="nucleotide sequence ID" value="NC_016633.1"/>
</dbReference>
<evidence type="ECO:0000256" key="5">
    <source>
        <dbReference type="SAM" id="Phobius"/>
    </source>
</evidence>
<evidence type="ECO:0000313" key="7">
    <source>
        <dbReference type="EMBL" id="AEV30795.1"/>
    </source>
</evidence>
<dbReference type="EMBL" id="CP003155">
    <property type="protein sequence ID" value="AEV30795.1"/>
    <property type="molecule type" value="Genomic_DNA"/>
</dbReference>
<keyword evidence="8" id="KW-1185">Reference proteome</keyword>
<name>G8QYE8_SPHPG</name>
<dbReference type="InterPro" id="IPR043504">
    <property type="entry name" value="Peptidase_S1_PA_chymotrypsin"/>
</dbReference>
<dbReference type="PRINTS" id="PR00834">
    <property type="entry name" value="PROTEASES2C"/>
</dbReference>
<evidence type="ECO:0000313" key="8">
    <source>
        <dbReference type="Proteomes" id="UP000005632"/>
    </source>
</evidence>
<evidence type="ECO:0000256" key="3">
    <source>
        <dbReference type="ARBA" id="ARBA00022801"/>
    </source>
</evidence>
<comment type="similarity">
    <text evidence="1">Belongs to the peptidase S1C family.</text>
</comment>
<dbReference type="KEGG" id="sgp:SpiGrapes_3047"/>
<accession>G8QYE8</accession>
<feature type="domain" description="PDZ" evidence="6">
    <location>
        <begin position="311"/>
        <end position="408"/>
    </location>
</feature>
<dbReference type="AlphaFoldDB" id="G8QYE8"/>
<dbReference type="Pfam" id="PF13180">
    <property type="entry name" value="PDZ_2"/>
    <property type="match status" value="1"/>
</dbReference>
<dbReference type="GO" id="GO:0006508">
    <property type="term" value="P:proteolysis"/>
    <property type="evidence" value="ECO:0007669"/>
    <property type="project" value="UniProtKB-KW"/>
</dbReference>
<dbReference type="FunFam" id="2.40.10.10:FF:000001">
    <property type="entry name" value="Periplasmic serine protease DegS"/>
    <property type="match status" value="1"/>
</dbReference>
<dbReference type="STRING" id="158190.SpiGrapes_3047"/>
<dbReference type="Gene3D" id="2.30.42.10">
    <property type="match status" value="1"/>
</dbReference>
<dbReference type="PANTHER" id="PTHR43343:SF3">
    <property type="entry name" value="PROTEASE DO-LIKE 8, CHLOROPLASTIC"/>
    <property type="match status" value="1"/>
</dbReference>
<gene>
    <name evidence="7" type="ordered locus">SpiGrapes_3047</name>
</gene>
<feature type="transmembrane region" description="Helical" evidence="5">
    <location>
        <begin position="12"/>
        <end position="32"/>
    </location>
</feature>
<dbReference type="InterPro" id="IPR009003">
    <property type="entry name" value="Peptidase_S1_PA"/>
</dbReference>
<evidence type="ECO:0000256" key="1">
    <source>
        <dbReference type="ARBA" id="ARBA00010541"/>
    </source>
</evidence>
<evidence type="ECO:0000259" key="6">
    <source>
        <dbReference type="SMART" id="SM00228"/>
    </source>
</evidence>
<dbReference type="eggNOG" id="COG0265">
    <property type="taxonomic scope" value="Bacteria"/>
</dbReference>
<dbReference type="SUPFAM" id="SSF50156">
    <property type="entry name" value="PDZ domain-like"/>
    <property type="match status" value="1"/>
</dbReference>
<keyword evidence="4" id="KW-0720">Serine protease</keyword>
<organism evidence="7 8">
    <name type="scientific">Sphaerochaeta pleomorpha (strain ATCC BAA-1885 / DSM 22778 / Grapes)</name>
    <dbReference type="NCBI Taxonomy" id="158190"/>
    <lineage>
        <taxon>Bacteria</taxon>
        <taxon>Pseudomonadati</taxon>
        <taxon>Spirochaetota</taxon>
        <taxon>Spirochaetia</taxon>
        <taxon>Spirochaetales</taxon>
        <taxon>Sphaerochaetaceae</taxon>
        <taxon>Sphaerochaeta</taxon>
    </lineage>
</organism>
<protein>
    <submittedName>
        <fullName evidence="7">Trypsin-like serine protease with C-terminal PDZ domain</fullName>
    </submittedName>
</protein>
<keyword evidence="3" id="KW-0378">Hydrolase</keyword>
<keyword evidence="5" id="KW-0472">Membrane</keyword>
<proteinExistence type="inferred from homology"/>
<dbReference type="OrthoDB" id="9758917at2"/>
<evidence type="ECO:0000256" key="2">
    <source>
        <dbReference type="ARBA" id="ARBA00022670"/>
    </source>
</evidence>
<dbReference type="PANTHER" id="PTHR43343">
    <property type="entry name" value="PEPTIDASE S12"/>
    <property type="match status" value="1"/>
</dbReference>
<keyword evidence="5" id="KW-0812">Transmembrane</keyword>
<keyword evidence="2 7" id="KW-0645">Protease</keyword>
<dbReference type="Gene3D" id="2.40.10.10">
    <property type="entry name" value="Trypsin-like serine proteases"/>
    <property type="match status" value="2"/>
</dbReference>
<sequence>MLKDSRKRFIQVLVVLTAFVLVCIASLLLWRWTNAIQVSANRKELEKVLHTIVKDEGEVGLLSMAGVSVDSIFYGDEGITLFEGQPTSWRYTADERQSINVYESTNKSVVHITSTVDVQVTSFMDVLPAQGTGSGIILSSEGYILTNAHVVEKAASLKVSLYDQSSYTAKLIGVDSEDDLAVIKISVDKDTDLIPITLGTSEDLRIGQKVIAIGNPFGYDRTMTVGVVSGLNRPVKTAEGKVIMDAIQTDASINPGNSGGPLLNSRGEVIGINSSIYSMNGSSQGINFAIPIDTAISIIPDLIKLGRVSRGWLDIVPVQLTPQLSSYAKLSVDTGILVSQVVSGGLAEKAGLKGGSQMVQYGSSVIYLGGDVIRAIDGKQVNDLNDLYLALLDTHSGDTVKVLVNRKGEQKTLVVQLVERSAQNVSALVR</sequence>
<keyword evidence="5" id="KW-1133">Transmembrane helix</keyword>
<dbReference type="InterPro" id="IPR036034">
    <property type="entry name" value="PDZ_sf"/>
</dbReference>
<evidence type="ECO:0000256" key="4">
    <source>
        <dbReference type="ARBA" id="ARBA00022825"/>
    </source>
</evidence>
<dbReference type="HOGENOM" id="CLU_020120_2_0_12"/>
<dbReference type="InterPro" id="IPR001478">
    <property type="entry name" value="PDZ"/>
</dbReference>
<dbReference type="Pfam" id="PF13365">
    <property type="entry name" value="Trypsin_2"/>
    <property type="match status" value="1"/>
</dbReference>
<dbReference type="GO" id="GO:0004252">
    <property type="term" value="F:serine-type endopeptidase activity"/>
    <property type="evidence" value="ECO:0007669"/>
    <property type="project" value="InterPro"/>
</dbReference>
<dbReference type="SMART" id="SM00228">
    <property type="entry name" value="PDZ"/>
    <property type="match status" value="1"/>
</dbReference>
<dbReference type="InterPro" id="IPR001940">
    <property type="entry name" value="Peptidase_S1C"/>
</dbReference>